<reference evidence="1" key="1">
    <citation type="journal article" date="2014" name="Nat. Commun.">
        <title>Resolution of deep angiosperm phylogeny using conserved nuclear genes and estimates of early divergence times.</title>
        <authorList>
            <person name="Zeng L."/>
            <person name="Zhang Q."/>
            <person name="Sun R."/>
            <person name="Kong H."/>
            <person name="Zhang N."/>
            <person name="Ma H."/>
        </authorList>
    </citation>
    <scope>NUCLEOTIDE SEQUENCE</scope>
</reference>
<sequence length="231" mass="26120">MADKPARALVIYGDGLMPLVHTHIHKLASLGSCGFLALREAENEDARVLRELCQLFDMPYPKLSERFMGMRALLCTIGFPVANIDDLASELLKWLGFQDGKVTETSEYDLVFVHVLLNVLVGDILQIAQSAPQISSRLHLSLILSYGSISEESNDLAKLYPKQCYTMKEGDIRNHHPMLIAQWQDAITRRDRAQAFEFEEFQKNGGSLSILAERFIYEIAFKLWKAPKYGA</sequence>
<proteinExistence type="evidence at transcript level"/>
<feature type="non-terminal residue" evidence="1">
    <location>
        <position position="231"/>
    </location>
</feature>
<dbReference type="EMBL" id="KM398898">
    <property type="protein sequence ID" value="AIU49555.1"/>
    <property type="molecule type" value="mRNA"/>
</dbReference>
<dbReference type="AlphaFoldDB" id="A0A097PNF5"/>
<dbReference type="PANTHER" id="PTHR35506:SF1">
    <property type="entry name" value="OS02G0135600 PROTEIN"/>
    <property type="match status" value="1"/>
</dbReference>
<name>A0A097PNF5_CABCA</name>
<evidence type="ECO:0000313" key="1">
    <source>
        <dbReference type="EMBL" id="AIU49555.1"/>
    </source>
</evidence>
<dbReference type="PANTHER" id="PTHR35506">
    <property type="entry name" value="OS02G0135600 PROTEIN"/>
    <property type="match status" value="1"/>
</dbReference>
<feature type="non-terminal residue" evidence="1">
    <location>
        <position position="1"/>
    </location>
</feature>
<accession>A0A097PNF5</accession>
<protein>
    <submittedName>
        <fullName evidence="1">AT5G11810-like protein</fullName>
    </submittedName>
</protein>
<organism evidence="1">
    <name type="scientific">Cabomba caroliniana</name>
    <name type="common">Carolina fanwort</name>
    <dbReference type="NCBI Taxonomy" id="4426"/>
    <lineage>
        <taxon>Eukaryota</taxon>
        <taxon>Viridiplantae</taxon>
        <taxon>Streptophyta</taxon>
        <taxon>Embryophyta</taxon>
        <taxon>Tracheophyta</taxon>
        <taxon>Spermatophyta</taxon>
        <taxon>Magnoliopsida</taxon>
        <taxon>Nymphaeales</taxon>
        <taxon>Cabombaceae</taxon>
        <taxon>Cabomba</taxon>
    </lineage>
</organism>